<feature type="region of interest" description="Disordered" evidence="1">
    <location>
        <begin position="143"/>
        <end position="177"/>
    </location>
</feature>
<dbReference type="AlphaFoldDB" id="A0A0D7A4X2"/>
<feature type="region of interest" description="Disordered" evidence="1">
    <location>
        <begin position="13"/>
        <end position="53"/>
    </location>
</feature>
<proteinExistence type="predicted"/>
<name>A0A0D7A4X2_9AGAR</name>
<gene>
    <name evidence="2" type="ORF">FISHEDRAFT_76093</name>
</gene>
<feature type="compositionally biased region" description="Pro residues" evidence="1">
    <location>
        <begin position="21"/>
        <end position="41"/>
    </location>
</feature>
<feature type="region of interest" description="Disordered" evidence="1">
    <location>
        <begin position="413"/>
        <end position="484"/>
    </location>
</feature>
<sequence length="560" mass="58597">MSAMCDMTACETTQPKYPFLARPPPSRKPAAPPTIPLPPTPLHTHNKNNSNSSASLADIIHVDRPPLRRRSATFASIAAWAAHVHPGSPTPRTPLSAGSSAPHGAVRKVSDASLFGAPKTADCTVDLTSLGYSSVFVRFPHTPSTPEHHRARQSLKLPPQPPTVGAERVSDSKDRKFPAMRLPSLSFHRRAKSSTLDTNDGSHFAKKPVKVAKKQRHPLPPTLAQELALMQFIGGGRVEDQANTLMHARAKAAIQKAQPAQTKEDVGVPMPHRDSAGVLWLDAAEPLEYRPLLAPSSAWASTASPTSANGCATSPIANALSNPDALSSAVSANAALNREWAAFSSHHHHSHTPSIPSSPPSSADAAPVYPLAAVFNVPSTAAGLRAKMRRRGAAATAGLEKVERADGMLKVKTEAKSAPCIDTSVPQPSARDQSPAPRSSESSELRSDSPASRSGTPSRAGTPSGRPRHRPAPLVLVPPSKRSRAKATVVPGASPVAENPFAGDLFAPSVPVSPTDVVVLAPGLNVGAMPGLGLATPATCAFAAPASPVTKRWGGVFARR</sequence>
<evidence type="ECO:0000256" key="1">
    <source>
        <dbReference type="SAM" id="MobiDB-lite"/>
    </source>
</evidence>
<keyword evidence="3" id="KW-1185">Reference proteome</keyword>
<accession>A0A0D7A4X2</accession>
<dbReference type="OrthoDB" id="3233731at2759"/>
<protein>
    <submittedName>
        <fullName evidence="2">Uncharacterized protein</fullName>
    </submittedName>
</protein>
<organism evidence="2 3">
    <name type="scientific">Fistulina hepatica ATCC 64428</name>
    <dbReference type="NCBI Taxonomy" id="1128425"/>
    <lineage>
        <taxon>Eukaryota</taxon>
        <taxon>Fungi</taxon>
        <taxon>Dikarya</taxon>
        <taxon>Basidiomycota</taxon>
        <taxon>Agaricomycotina</taxon>
        <taxon>Agaricomycetes</taxon>
        <taxon>Agaricomycetidae</taxon>
        <taxon>Agaricales</taxon>
        <taxon>Fistulinaceae</taxon>
        <taxon>Fistulina</taxon>
    </lineage>
</organism>
<dbReference type="Proteomes" id="UP000054144">
    <property type="component" value="Unassembled WGS sequence"/>
</dbReference>
<reference evidence="2 3" key="1">
    <citation type="journal article" date="2015" name="Fungal Genet. Biol.">
        <title>Evolution of novel wood decay mechanisms in Agaricales revealed by the genome sequences of Fistulina hepatica and Cylindrobasidium torrendii.</title>
        <authorList>
            <person name="Floudas D."/>
            <person name="Held B.W."/>
            <person name="Riley R."/>
            <person name="Nagy L.G."/>
            <person name="Koehler G."/>
            <person name="Ransdell A.S."/>
            <person name="Younus H."/>
            <person name="Chow J."/>
            <person name="Chiniquy J."/>
            <person name="Lipzen A."/>
            <person name="Tritt A."/>
            <person name="Sun H."/>
            <person name="Haridas S."/>
            <person name="LaButti K."/>
            <person name="Ohm R.A."/>
            <person name="Kues U."/>
            <person name="Blanchette R.A."/>
            <person name="Grigoriev I.V."/>
            <person name="Minto R.E."/>
            <person name="Hibbett D.S."/>
        </authorList>
    </citation>
    <scope>NUCLEOTIDE SEQUENCE [LARGE SCALE GENOMIC DNA]</scope>
    <source>
        <strain evidence="2 3">ATCC 64428</strain>
    </source>
</reference>
<evidence type="ECO:0000313" key="3">
    <source>
        <dbReference type="Proteomes" id="UP000054144"/>
    </source>
</evidence>
<dbReference type="EMBL" id="KN882045">
    <property type="protein sequence ID" value="KIY45853.1"/>
    <property type="molecule type" value="Genomic_DNA"/>
</dbReference>
<feature type="compositionally biased region" description="Basic and acidic residues" evidence="1">
    <location>
        <begin position="168"/>
        <end position="177"/>
    </location>
</feature>
<evidence type="ECO:0000313" key="2">
    <source>
        <dbReference type="EMBL" id="KIY45853.1"/>
    </source>
</evidence>